<evidence type="ECO:0000256" key="2">
    <source>
        <dbReference type="ARBA" id="ARBA00022691"/>
    </source>
</evidence>
<dbReference type="SUPFAM" id="SSF102114">
    <property type="entry name" value="Radical SAM enzymes"/>
    <property type="match status" value="1"/>
</dbReference>
<keyword evidence="9" id="KW-1185">Reference proteome</keyword>
<sequence length="342" mass="38240">MREARFYEKCPDRVVLCRLCRHRCRIVPSGRGICAVRENRDGTLYTHSYGHVVAEHVDPVEKKPLFHFQPGSRSYSIATPGCNFRCLHCQNYSISQCAGELLRHELPELPPERVVERAMAAGCSSISYTYTEPTIFFEYACDIAALAHEQGLKNIFVTNGYITDEALAAIAPYLDGANIDLKGFSEQFYREVVGARLAEVLATIRSYRRLGIWVEITTLLIPGLNDDAAQLQELTSFIVRELGIDTPWHVSRFFPTYRLLDRPPTPVSTLHRAREIGRQAGLRYVYEGNTPGGEGENTRCPACSELIIERYGFAVVSNRLTNGHCPTCRAVIAGVDMGHGAP</sequence>
<dbReference type="Pfam" id="PF04055">
    <property type="entry name" value="Radical_SAM"/>
    <property type="match status" value="1"/>
</dbReference>
<dbReference type="InterPro" id="IPR058240">
    <property type="entry name" value="rSAM_sf"/>
</dbReference>
<keyword evidence="8" id="KW-0456">Lyase</keyword>
<accession>A0A562VIP5</accession>
<dbReference type="AlphaFoldDB" id="A0A562VIP5"/>
<evidence type="ECO:0000256" key="6">
    <source>
        <dbReference type="PIRSR" id="PIRSR004869-50"/>
    </source>
</evidence>
<evidence type="ECO:0000313" key="9">
    <source>
        <dbReference type="Proteomes" id="UP000319449"/>
    </source>
</evidence>
<keyword evidence="5 6" id="KW-0411">Iron-sulfur</keyword>
<evidence type="ECO:0000256" key="3">
    <source>
        <dbReference type="ARBA" id="ARBA00022723"/>
    </source>
</evidence>
<comment type="caution">
    <text evidence="8">The sequence shown here is derived from an EMBL/GenBank/DDBJ whole genome shotgun (WGS) entry which is preliminary data.</text>
</comment>
<feature type="binding site" evidence="6">
    <location>
        <position position="86"/>
    </location>
    <ligand>
        <name>[4Fe-4S] cluster</name>
        <dbReference type="ChEBI" id="CHEBI:49883"/>
        <note>4Fe-4S-S-AdoMet</note>
    </ligand>
</feature>
<gene>
    <name evidence="8" type="ORF">JN12_02857</name>
</gene>
<dbReference type="GO" id="GO:0016829">
    <property type="term" value="F:lyase activity"/>
    <property type="evidence" value="ECO:0007669"/>
    <property type="project" value="UniProtKB-KW"/>
</dbReference>
<evidence type="ECO:0000313" key="8">
    <source>
        <dbReference type="EMBL" id="TWJ17740.1"/>
    </source>
</evidence>
<reference evidence="8 9" key="1">
    <citation type="submission" date="2019-07" db="EMBL/GenBank/DDBJ databases">
        <title>Genomic Encyclopedia of Archaeal and Bacterial Type Strains, Phase II (KMG-II): from individual species to whole genera.</title>
        <authorList>
            <person name="Goeker M."/>
        </authorList>
    </citation>
    <scope>NUCLEOTIDE SEQUENCE [LARGE SCALE GENOMIC DNA]</scope>
    <source>
        <strain evidence="8 9">ATCC BAA-1139</strain>
    </source>
</reference>
<dbReference type="PROSITE" id="PS51918">
    <property type="entry name" value="RADICAL_SAM"/>
    <property type="match status" value="1"/>
</dbReference>
<dbReference type="PIRSF" id="PIRSF004869">
    <property type="entry name" value="PflX_prd"/>
    <property type="match status" value="1"/>
</dbReference>
<dbReference type="InterPro" id="IPR006638">
    <property type="entry name" value="Elp3/MiaA/NifB-like_rSAM"/>
</dbReference>
<keyword evidence="4 6" id="KW-0408">Iron</keyword>
<dbReference type="NCBIfam" id="TIGR04337">
    <property type="entry name" value="AmmeMemoSam_rS"/>
    <property type="match status" value="1"/>
</dbReference>
<evidence type="ECO:0000256" key="1">
    <source>
        <dbReference type="ARBA" id="ARBA00022485"/>
    </source>
</evidence>
<dbReference type="RefSeq" id="WP_145023915.1">
    <property type="nucleotide sequence ID" value="NZ_VLLN01000019.1"/>
</dbReference>
<feature type="domain" description="Radical SAM core" evidence="7">
    <location>
        <begin position="67"/>
        <end position="287"/>
    </location>
</feature>
<dbReference type="InterPro" id="IPR027596">
    <property type="entry name" value="AmmeMemoSam_rS"/>
</dbReference>
<keyword evidence="8" id="KW-0670">Pyruvate</keyword>
<dbReference type="SFLD" id="SFLDS00029">
    <property type="entry name" value="Radical_SAM"/>
    <property type="match status" value="1"/>
</dbReference>
<dbReference type="GO" id="GO:0051539">
    <property type="term" value="F:4 iron, 4 sulfur cluster binding"/>
    <property type="evidence" value="ECO:0007669"/>
    <property type="project" value="UniProtKB-KW"/>
</dbReference>
<dbReference type="EMBL" id="VLLN01000019">
    <property type="protein sequence ID" value="TWJ17740.1"/>
    <property type="molecule type" value="Genomic_DNA"/>
</dbReference>
<feature type="binding site" evidence="6">
    <location>
        <position position="82"/>
    </location>
    <ligand>
        <name>[4Fe-4S] cluster</name>
        <dbReference type="ChEBI" id="CHEBI:49883"/>
        <note>4Fe-4S-S-AdoMet</note>
    </ligand>
</feature>
<keyword evidence="1" id="KW-0004">4Fe-4S</keyword>
<comment type="cofactor">
    <cofactor evidence="6">
        <name>[4Fe-4S] cluster</name>
        <dbReference type="ChEBI" id="CHEBI:49883"/>
    </cofactor>
    <text evidence="6">Binds 1 [4Fe-4S] cluster. The cluster is coordinated with 3 cysteines and an exchangeable S-adenosyl-L-methionine.</text>
</comment>
<dbReference type="PANTHER" id="PTHR30352">
    <property type="entry name" value="PYRUVATE FORMATE-LYASE-ACTIVATING ENZYME"/>
    <property type="match status" value="1"/>
</dbReference>
<keyword evidence="2 6" id="KW-0949">S-adenosyl-L-methionine</keyword>
<proteinExistence type="predicted"/>
<keyword evidence="3 6" id="KW-0479">Metal-binding</keyword>
<evidence type="ECO:0000256" key="4">
    <source>
        <dbReference type="ARBA" id="ARBA00023004"/>
    </source>
</evidence>
<evidence type="ECO:0000256" key="5">
    <source>
        <dbReference type="ARBA" id="ARBA00023014"/>
    </source>
</evidence>
<dbReference type="Gene3D" id="3.20.20.70">
    <property type="entry name" value="Aldolase class I"/>
    <property type="match status" value="1"/>
</dbReference>
<evidence type="ECO:0000259" key="7">
    <source>
        <dbReference type="PROSITE" id="PS51918"/>
    </source>
</evidence>
<protein>
    <submittedName>
        <fullName evidence="8">Pyruvate formate lyase activating enzyme</fullName>
    </submittedName>
</protein>
<dbReference type="Proteomes" id="UP000319449">
    <property type="component" value="Unassembled WGS sequence"/>
</dbReference>
<dbReference type="InterPro" id="IPR016431">
    <property type="entry name" value="Pyrv-formate_lyase-activ_prd"/>
</dbReference>
<dbReference type="InterPro" id="IPR013785">
    <property type="entry name" value="Aldolase_TIM"/>
</dbReference>
<dbReference type="InterPro" id="IPR007197">
    <property type="entry name" value="rSAM"/>
</dbReference>
<dbReference type="SMART" id="SM00729">
    <property type="entry name" value="Elp3"/>
    <property type="match status" value="1"/>
</dbReference>
<dbReference type="InterPro" id="IPR034457">
    <property type="entry name" value="Organic_radical-activating"/>
</dbReference>
<dbReference type="CDD" id="cd01335">
    <property type="entry name" value="Radical_SAM"/>
    <property type="match status" value="1"/>
</dbReference>
<dbReference type="PANTHER" id="PTHR30352:SF5">
    <property type="entry name" value="PYRUVATE FORMATE-LYASE 1-ACTIVATING ENZYME"/>
    <property type="match status" value="1"/>
</dbReference>
<dbReference type="OrthoDB" id="9778883at2"/>
<dbReference type="GO" id="GO:0046872">
    <property type="term" value="F:metal ion binding"/>
    <property type="evidence" value="ECO:0007669"/>
    <property type="project" value="UniProtKB-KW"/>
</dbReference>
<dbReference type="SFLD" id="SFLDG01101">
    <property type="entry name" value="Uncharacterised_Radical_SAM_Su"/>
    <property type="match status" value="1"/>
</dbReference>
<organism evidence="8 9">
    <name type="scientific">Geobacter argillaceus</name>
    <dbReference type="NCBI Taxonomy" id="345631"/>
    <lineage>
        <taxon>Bacteria</taxon>
        <taxon>Pseudomonadati</taxon>
        <taxon>Thermodesulfobacteriota</taxon>
        <taxon>Desulfuromonadia</taxon>
        <taxon>Geobacterales</taxon>
        <taxon>Geobacteraceae</taxon>
        <taxon>Geobacter</taxon>
    </lineage>
</organism>
<name>A0A562VIP5_9BACT</name>
<feature type="binding site" evidence="6">
    <location>
        <position position="89"/>
    </location>
    <ligand>
        <name>[4Fe-4S] cluster</name>
        <dbReference type="ChEBI" id="CHEBI:49883"/>
        <note>4Fe-4S-S-AdoMet</note>
    </ligand>
</feature>